<accession>A0AAJ0ZFN9</accession>
<comment type="caution">
    <text evidence="2">The sequence shown here is derived from an EMBL/GenBank/DDBJ whole genome shotgun (WGS) entry which is preliminary data.</text>
</comment>
<dbReference type="PANTHER" id="PTHR48104">
    <property type="entry name" value="METACASPASE-4"/>
    <property type="match status" value="1"/>
</dbReference>
<dbReference type="GO" id="GO:0005737">
    <property type="term" value="C:cytoplasm"/>
    <property type="evidence" value="ECO:0007669"/>
    <property type="project" value="TreeGrafter"/>
</dbReference>
<dbReference type="GO" id="GO:0004197">
    <property type="term" value="F:cysteine-type endopeptidase activity"/>
    <property type="evidence" value="ECO:0007669"/>
    <property type="project" value="InterPro"/>
</dbReference>
<dbReference type="AlphaFoldDB" id="A0AAJ0ZFN9"/>
<evidence type="ECO:0000259" key="1">
    <source>
        <dbReference type="Pfam" id="PF00656"/>
    </source>
</evidence>
<name>A0AAJ0ZFN9_9PSED</name>
<dbReference type="RefSeq" id="WP_216309721.1">
    <property type="nucleotide sequence ID" value="NZ_JAEEFW010000001.1"/>
</dbReference>
<dbReference type="InterPro" id="IPR011600">
    <property type="entry name" value="Pept_C14_caspase"/>
</dbReference>
<reference evidence="2" key="1">
    <citation type="submission" date="2020-12" db="EMBL/GenBank/DDBJ databases">
        <title>Generalized mutagenesis with transposon Tn5. A laboratory procedure for the identification of genes responsible for a bacterial phenotype and its regulation, illustrated with phenazine production in Pseudomonas chlororaphis.</title>
        <authorList>
            <person name="Muzio F."/>
            <person name="Sobrero P."/>
            <person name="Agaras B."/>
            <person name="Valverde C."/>
        </authorList>
    </citation>
    <scope>NUCLEOTIDE SEQUENCE</scope>
    <source>
        <strain evidence="2">SMMP3</strain>
    </source>
</reference>
<dbReference type="Proteomes" id="UP000787568">
    <property type="component" value="Unassembled WGS sequence"/>
</dbReference>
<sequence length="501" mass="55630">MNIAILIGISKYTSLKPLPACFFDVENMRRMLVATQKYDDIQLISETTSASQVKDALRNFFAKHQDSGEIEEAFIYFSGHGVYQNDALLCCTDFDSSRPATTSISNSELDDLLRSVNPSVAVKVIDACQSGSPYIKDANIGFEKSLGKSQLNSFICMASSQQDQSSYASASESFFTANWIDAASSKTDGQILYRDIQAALADAFVHDPDQTPFFINQGTGLEIFSKVTEEIKAFSASRAKSASPEKPEADIASLIEKEIASRDRQFVPHNDAIEASNASKSNLILQKIADPIVAKFYDLAFKTDTKLSSIPKSRNVASFAEEQAWAKRYFTKINYESYKTRTLNPLKFRTIIGRSFGEQNQDDYIVETKTRPASLEVTEPLPIEVAELIYSSRHPSLAAFRTYVGVVHSLTEVMILSSTVRLTQKGWNTSAPELSEIQWKYRTIPWTDIVKTPDAIWAEAKALGEIDIRNFLESLPPKVEALTEEVKAEGLAAAKENTEIA</sequence>
<dbReference type="EMBL" id="JAEEFW010000001">
    <property type="protein sequence ID" value="MBU4631494.1"/>
    <property type="molecule type" value="Genomic_DNA"/>
</dbReference>
<feature type="domain" description="Peptidase C14 caspase" evidence="1">
    <location>
        <begin position="2"/>
        <end position="200"/>
    </location>
</feature>
<evidence type="ECO:0000313" key="3">
    <source>
        <dbReference type="Proteomes" id="UP000787568"/>
    </source>
</evidence>
<dbReference type="Pfam" id="PF00656">
    <property type="entry name" value="Peptidase_C14"/>
    <property type="match status" value="1"/>
</dbReference>
<dbReference type="GO" id="GO:0006508">
    <property type="term" value="P:proteolysis"/>
    <property type="evidence" value="ECO:0007669"/>
    <property type="project" value="InterPro"/>
</dbReference>
<gene>
    <name evidence="2" type="ORF">I8747_01580</name>
</gene>
<organism evidence="2 3">
    <name type="scientific">Pseudomonas chlororaphis subsp. aurantiaca</name>
    <dbReference type="NCBI Taxonomy" id="86192"/>
    <lineage>
        <taxon>Bacteria</taxon>
        <taxon>Pseudomonadati</taxon>
        <taxon>Pseudomonadota</taxon>
        <taxon>Gammaproteobacteria</taxon>
        <taxon>Pseudomonadales</taxon>
        <taxon>Pseudomonadaceae</taxon>
        <taxon>Pseudomonas</taxon>
    </lineage>
</organism>
<protein>
    <submittedName>
        <fullName evidence="2">Caspase family protein</fullName>
    </submittedName>
</protein>
<evidence type="ECO:0000313" key="2">
    <source>
        <dbReference type="EMBL" id="MBU4631494.1"/>
    </source>
</evidence>
<proteinExistence type="predicted"/>
<dbReference type="PANTHER" id="PTHR48104:SF30">
    <property type="entry name" value="METACASPASE-1"/>
    <property type="match status" value="1"/>
</dbReference>
<dbReference type="InterPro" id="IPR050452">
    <property type="entry name" value="Metacaspase"/>
</dbReference>